<dbReference type="InterPro" id="IPR006528">
    <property type="entry name" value="Phage_head_morphogenesis_dom"/>
</dbReference>
<gene>
    <name evidence="1" type="ORF">FEE40_09745</name>
</gene>
<reference evidence="1 2" key="1">
    <citation type="journal article" date="2019" name="Nat. Med.">
        <title>Preventing dysbiosis of the neonatal mouse intestinal microbiome protects against late-onset sepsis.</title>
        <authorList>
            <person name="Singer J.R."/>
            <person name="Blosser E.G."/>
            <person name="Zindl C.L."/>
            <person name="Silberger D.J."/>
            <person name="Conlan S."/>
            <person name="Laufer V.A."/>
            <person name="DiToro D."/>
            <person name="Deming C."/>
            <person name="Kumar R."/>
            <person name="Morrow C.D."/>
            <person name="Segre J.A."/>
            <person name="Gray M.J."/>
            <person name="Randolph D.A."/>
            <person name="Weaver C.T."/>
        </authorList>
    </citation>
    <scope>NUCLEOTIDE SEQUENCE [LARGE SCALE GENOMIC DNA]</scope>
    <source>
        <strain evidence="1 2">V10</strain>
    </source>
</reference>
<evidence type="ECO:0000313" key="1">
    <source>
        <dbReference type="EMBL" id="QIA90411.1"/>
    </source>
</evidence>
<dbReference type="AlphaFoldDB" id="A0AAE7BQP4"/>
<dbReference type="Proteomes" id="UP000463931">
    <property type="component" value="Chromosome"/>
</dbReference>
<dbReference type="RefSeq" id="WP_163587261.1">
    <property type="nucleotide sequence ID" value="NZ_CP040852.1"/>
</dbReference>
<organism evidence="1 2">
    <name type="scientific">Ligilactobacillus murinus</name>
    <dbReference type="NCBI Taxonomy" id="1622"/>
    <lineage>
        <taxon>Bacteria</taxon>
        <taxon>Bacillati</taxon>
        <taxon>Bacillota</taxon>
        <taxon>Bacilli</taxon>
        <taxon>Lactobacillales</taxon>
        <taxon>Lactobacillaceae</taxon>
        <taxon>Ligilactobacillus</taxon>
    </lineage>
</organism>
<evidence type="ECO:0000313" key="2">
    <source>
        <dbReference type="Proteomes" id="UP000463931"/>
    </source>
</evidence>
<dbReference type="EMBL" id="CP040852">
    <property type="protein sequence ID" value="QIA90411.1"/>
    <property type="molecule type" value="Genomic_DNA"/>
</dbReference>
<dbReference type="NCBIfam" id="TIGR01641">
    <property type="entry name" value="phageSPP1_gp7"/>
    <property type="match status" value="1"/>
</dbReference>
<name>A0AAE7BQP4_9LACO</name>
<proteinExistence type="predicted"/>
<accession>A0AAE7BQP4</accession>
<sequence>MDSKEYWLKREQAHAQELRKIVSGKTDEIMKEYRKALNDIEADINRNFLRYAKNGNMTMAEAMKLADKMDVERFADKAKQYVQKMDTSPQANADLKLYNLKMRVSRLQLLKMEINLEIDNLTGKLNDETYKHLHKVALDEYRRQAGILGQALRFDDKKVKHLVNASYKLGNGFVTFSDNIWHNTEALKVKLGSVLNSVILQGKNPNQYISELKKIFDAQPYQVGRLLITETARVQGDVQLDSYKQGGIEWYDISFESGACRICRRAASGGPYRHDRAVVGYNMYPFHPNCLCSIMPAEEPNSSVKTDNLLKKLLFGSGDKDEGDSDKLMLSKQYIDDLMKDINLKTATPDDIIKLGKAFNYRYDVAGNIGNKEKLKEMFANHREMGGVVPNNRWAKGSNKAIREQLEEAFSYYPKEWSDMLIGSGRQMLARKHPDRGFFSKGAAKANGRAYDTKYDNYLDGYLTITAEGERKTTPYHEIGHMVEFFNKDLVRIEKEWVDQRTKGEKPTRLLDIFPKIKYDPSEVVKKDDFVDPYIGKYYDNAAEVFTMGIQGIFETSELYVNKWDKENNKYLKKSIVDDPEYLNLIIGLILKG</sequence>
<protein>
    <submittedName>
        <fullName evidence="1">Uncharacterized protein</fullName>
    </submittedName>
</protein>